<proteinExistence type="predicted"/>
<evidence type="ECO:0000313" key="2">
    <source>
        <dbReference type="EMBL" id="HJA79928.1"/>
    </source>
</evidence>
<keyword evidence="1" id="KW-0472">Membrane</keyword>
<keyword evidence="1" id="KW-1133">Transmembrane helix</keyword>
<accession>A0A9D2HQG4</accession>
<evidence type="ECO:0000256" key="1">
    <source>
        <dbReference type="SAM" id="Phobius"/>
    </source>
</evidence>
<gene>
    <name evidence="2" type="ORF">H9784_10260</name>
</gene>
<organism evidence="2 3">
    <name type="scientific">Candidatus Desulfovibrio intestinavium</name>
    <dbReference type="NCBI Taxonomy" id="2838534"/>
    <lineage>
        <taxon>Bacteria</taxon>
        <taxon>Pseudomonadati</taxon>
        <taxon>Thermodesulfobacteriota</taxon>
        <taxon>Desulfovibrionia</taxon>
        <taxon>Desulfovibrionales</taxon>
        <taxon>Desulfovibrionaceae</taxon>
        <taxon>Desulfovibrio</taxon>
    </lineage>
</organism>
<reference evidence="2" key="1">
    <citation type="journal article" date="2021" name="PeerJ">
        <title>Extensive microbial diversity within the chicken gut microbiome revealed by metagenomics and culture.</title>
        <authorList>
            <person name="Gilroy R."/>
            <person name="Ravi A."/>
            <person name="Getino M."/>
            <person name="Pursley I."/>
            <person name="Horton D.L."/>
            <person name="Alikhan N.F."/>
            <person name="Baker D."/>
            <person name="Gharbi K."/>
            <person name="Hall N."/>
            <person name="Watson M."/>
            <person name="Adriaenssens E.M."/>
            <person name="Foster-Nyarko E."/>
            <person name="Jarju S."/>
            <person name="Secka A."/>
            <person name="Antonio M."/>
            <person name="Oren A."/>
            <person name="Chaudhuri R.R."/>
            <person name="La Ragione R."/>
            <person name="Hildebrand F."/>
            <person name="Pallen M.J."/>
        </authorList>
    </citation>
    <scope>NUCLEOTIDE SEQUENCE</scope>
    <source>
        <strain evidence="2">5032</strain>
    </source>
</reference>
<keyword evidence="1" id="KW-0812">Transmembrane</keyword>
<evidence type="ECO:0000313" key="3">
    <source>
        <dbReference type="Proteomes" id="UP000823821"/>
    </source>
</evidence>
<name>A0A9D2HQG4_9BACT</name>
<evidence type="ECO:0008006" key="4">
    <source>
        <dbReference type="Google" id="ProtNLM"/>
    </source>
</evidence>
<feature type="transmembrane region" description="Helical" evidence="1">
    <location>
        <begin position="122"/>
        <end position="144"/>
    </location>
</feature>
<dbReference type="AlphaFoldDB" id="A0A9D2HQG4"/>
<comment type="caution">
    <text evidence="2">The sequence shown here is derived from an EMBL/GenBank/DDBJ whole genome shotgun (WGS) entry which is preliminary data.</text>
</comment>
<dbReference type="EMBL" id="DWZD01000053">
    <property type="protein sequence ID" value="HJA79928.1"/>
    <property type="molecule type" value="Genomic_DNA"/>
</dbReference>
<reference evidence="2" key="2">
    <citation type="submission" date="2021-04" db="EMBL/GenBank/DDBJ databases">
        <authorList>
            <person name="Gilroy R."/>
        </authorList>
    </citation>
    <scope>NUCLEOTIDE SEQUENCE</scope>
    <source>
        <strain evidence="2">5032</strain>
    </source>
</reference>
<protein>
    <recommendedName>
        <fullName evidence="4">Tripartite tricarboxylate transporter TctB family protein</fullName>
    </recommendedName>
</protein>
<sequence>MMYKELCSALIMTVIIILFAIPMNDLSGESREVPQLLIIAMSVINVGQYVQAAIKIAGRLDVRVTLEGYPGLRVGVLFGLTVVYLMCLQTAGFYISSLIYFFVTSLLAQPMKVTPLLAVRRFLICLLCIGFLYGLFTVSLKVQIPLSPLGI</sequence>
<feature type="transmembrane region" description="Helical" evidence="1">
    <location>
        <begin position="91"/>
        <end position="110"/>
    </location>
</feature>
<dbReference type="Proteomes" id="UP000823821">
    <property type="component" value="Unassembled WGS sequence"/>
</dbReference>